<dbReference type="PANTHER" id="PTHR45947:SF3">
    <property type="entry name" value="SULFOQUINOVOSYL TRANSFERASE SQD2"/>
    <property type="match status" value="1"/>
</dbReference>
<evidence type="ECO:0000313" key="4">
    <source>
        <dbReference type="Proteomes" id="UP000318041"/>
    </source>
</evidence>
<reference evidence="2 5" key="1">
    <citation type="journal article" date="2019" name="Nat. Med.">
        <title>A library of human gut bacterial isolates paired with longitudinal multiomics data enables mechanistic microbiome research.</title>
        <authorList>
            <person name="Poyet M."/>
            <person name="Groussin M."/>
            <person name="Gibbons S.M."/>
            <person name="Avila-Pacheco J."/>
            <person name="Jiang X."/>
            <person name="Kearney S.M."/>
            <person name="Perrotta A.R."/>
            <person name="Berdy B."/>
            <person name="Zhao S."/>
            <person name="Lieberman T.D."/>
            <person name="Swanson P.K."/>
            <person name="Smith M."/>
            <person name="Roesemann S."/>
            <person name="Alexander J.E."/>
            <person name="Rich S.A."/>
            <person name="Livny J."/>
            <person name="Vlamakis H."/>
            <person name="Clish C."/>
            <person name="Bullock K."/>
            <person name="Deik A."/>
            <person name="Scott J."/>
            <person name="Pierce K.A."/>
            <person name="Xavier R.J."/>
            <person name="Alm E.J."/>
        </authorList>
    </citation>
    <scope>NUCLEOTIDE SEQUENCE [LARGE SCALE GENOMIC DNA]</scope>
    <source>
        <strain evidence="2 5">BIOML-A46</strain>
    </source>
</reference>
<keyword evidence="3" id="KW-0808">Transferase</keyword>
<evidence type="ECO:0000313" key="5">
    <source>
        <dbReference type="Proteomes" id="UP000460666"/>
    </source>
</evidence>
<organism evidence="3 4">
    <name type="scientific">Bacteroides fragilis</name>
    <dbReference type="NCBI Taxonomy" id="817"/>
    <lineage>
        <taxon>Bacteria</taxon>
        <taxon>Pseudomonadati</taxon>
        <taxon>Bacteroidota</taxon>
        <taxon>Bacteroidia</taxon>
        <taxon>Bacteroidales</taxon>
        <taxon>Bacteroidaceae</taxon>
        <taxon>Bacteroides</taxon>
    </lineage>
</organism>
<dbReference type="RefSeq" id="WP_032576639.1">
    <property type="nucleotide sequence ID" value="NZ_BAABYZ010000001.1"/>
</dbReference>
<dbReference type="InterPro" id="IPR050194">
    <property type="entry name" value="Glycosyltransferase_grp1"/>
</dbReference>
<dbReference type="Gene3D" id="3.40.50.2000">
    <property type="entry name" value="Glycogen Phosphorylase B"/>
    <property type="match status" value="1"/>
</dbReference>
<feature type="domain" description="Glycosyl transferase family 1" evidence="1">
    <location>
        <begin position="176"/>
        <end position="314"/>
    </location>
</feature>
<comment type="caution">
    <text evidence="3">The sequence shown here is derived from an EMBL/GenBank/DDBJ whole genome shotgun (WGS) entry which is preliminary data.</text>
</comment>
<gene>
    <name evidence="2" type="ORF">F2Z89_00195</name>
    <name evidence="3" type="ORF">FSA08_13770</name>
</gene>
<accession>A0A5C6L624</accession>
<dbReference type="SUPFAM" id="SSF53756">
    <property type="entry name" value="UDP-Glycosyltransferase/glycogen phosphorylase"/>
    <property type="match status" value="1"/>
</dbReference>
<dbReference type="AlphaFoldDB" id="A0A5C6L624"/>
<evidence type="ECO:0000313" key="2">
    <source>
        <dbReference type="EMBL" id="KAA5001768.1"/>
    </source>
</evidence>
<dbReference type="InterPro" id="IPR001296">
    <property type="entry name" value="Glyco_trans_1"/>
</dbReference>
<name>A0A5C6L624_BACFG</name>
<dbReference type="GO" id="GO:0016757">
    <property type="term" value="F:glycosyltransferase activity"/>
    <property type="evidence" value="ECO:0007669"/>
    <property type="project" value="InterPro"/>
</dbReference>
<dbReference type="Proteomes" id="UP000318041">
    <property type="component" value="Unassembled WGS sequence"/>
</dbReference>
<protein>
    <submittedName>
        <fullName evidence="3">Glycosyltransferase family 4 protein</fullName>
    </submittedName>
</protein>
<sequence length="342" mass="40178">MKNDYDFLFITSLSAFYKVKLYNEISRKKRVYVIFLDYLNNRRNKDFVTEKKDFESITLSDKVFWKKYVCILKILFKIRYKKIVLGGWDSIYYWMIIPFIRKNKSCIVVESSIYESKIFGIRKILKQIYINKFGIAFVSGESQKRLLHAISYRGRIIKTYGVGIFNIISRLPFTYKDKVEYFLYVGRLSEEKNLQYLIETFNSLPSLQLTIIGFGPQEIYLKKIAKSNIKFLGPIANKDMSLYYQMHDVFILPSVIEPWGMVVEEAFNNGLPVIVSDKVGCSDEIVKSNINGLIFDIDDANGLRYAIIKMLDLDFYNLMRKNVCNMNFDLIKDKQVQAYCNV</sequence>
<dbReference type="CDD" id="cd03801">
    <property type="entry name" value="GT4_PimA-like"/>
    <property type="match status" value="1"/>
</dbReference>
<dbReference type="Pfam" id="PF00534">
    <property type="entry name" value="Glycos_transf_1"/>
    <property type="match status" value="1"/>
</dbReference>
<proteinExistence type="predicted"/>
<reference evidence="3 4" key="2">
    <citation type="submission" date="2019-08" db="EMBL/GenBank/DDBJ databases">
        <title>Genome sequencing of Bacteroides fragilis Sample_iSURF_9.</title>
        <authorList>
            <person name="Chandler J.E."/>
            <person name="Ruoff K.L."/>
            <person name="Price C.E."/>
            <person name="Valls R.A."/>
            <person name="O'Toole G.A."/>
        </authorList>
    </citation>
    <scope>NUCLEOTIDE SEQUENCE [LARGE SCALE GENOMIC DNA]</scope>
    <source>
        <strain evidence="3 4">CFPLTA004_1B</strain>
    </source>
</reference>
<evidence type="ECO:0000313" key="3">
    <source>
        <dbReference type="EMBL" id="TWV72086.1"/>
    </source>
</evidence>
<dbReference type="PANTHER" id="PTHR45947">
    <property type="entry name" value="SULFOQUINOVOSYL TRANSFERASE SQD2"/>
    <property type="match status" value="1"/>
</dbReference>
<evidence type="ECO:0000259" key="1">
    <source>
        <dbReference type="Pfam" id="PF00534"/>
    </source>
</evidence>
<dbReference type="EMBL" id="VWCJ01000001">
    <property type="protein sequence ID" value="KAA5001768.1"/>
    <property type="molecule type" value="Genomic_DNA"/>
</dbReference>
<dbReference type="EMBL" id="VOHY01000011">
    <property type="protein sequence ID" value="TWV72086.1"/>
    <property type="molecule type" value="Genomic_DNA"/>
</dbReference>
<dbReference type="Proteomes" id="UP000460666">
    <property type="component" value="Unassembled WGS sequence"/>
</dbReference>